<accession>I7ZHN6</accession>
<protein>
    <recommendedName>
        <fullName evidence="2">NADH:ubiquinone reductase (non-electrogenic)</fullName>
        <ecNumber evidence="2">1.6.5.9</ecNumber>
    </recommendedName>
</protein>
<evidence type="ECO:0000259" key="10">
    <source>
        <dbReference type="Pfam" id="PF22366"/>
    </source>
</evidence>
<gene>
    <name evidence="11" type="ORF">WQQ_15510</name>
</gene>
<dbReference type="InterPro" id="IPR045024">
    <property type="entry name" value="NDH-2"/>
</dbReference>
<dbReference type="Pfam" id="PF22366">
    <property type="entry name" value="NDH2_C"/>
    <property type="match status" value="1"/>
</dbReference>
<keyword evidence="7" id="KW-0520">NAD</keyword>
<dbReference type="Gene3D" id="3.50.50.100">
    <property type="match status" value="1"/>
</dbReference>
<evidence type="ECO:0000313" key="11">
    <source>
        <dbReference type="EMBL" id="EIT71414.1"/>
    </source>
</evidence>
<dbReference type="EC" id="1.6.5.9" evidence="2"/>
<feature type="domain" description="External alternative NADH-ubiquinone oxidoreductase-like C-terminal" evidence="10">
    <location>
        <begin position="356"/>
        <end position="411"/>
    </location>
</feature>
<sequence length="428" mass="45933">MSSVAEKKQSRRRVVVVGGGFGGLKAVAALRKAEVDLTLVDRRNHHLFQPLLYQVATAALSPAQIAQPIRAILKRQRNVDVVLDEVTGIDTTARQVLTRSGPIAYDDLILATGASHAYFGHDHWQEAAPGLKSLDDATALRRRILNAFEQAELSEDAAERQALLTFCVVGGGPTGVEMAGAIAELAHRTLVHEFRRIDTRIARVILIEAGPRILAAMPASLSAKAQQGLERLGVTVRVNTAVTDCTQTSVQVGAERIDCRTIVWAAGVRASPVGSWLGANVALDRAGRVKVNPDLSVPGLPGVYVIGDAAAVNMAGGKPVPGVAPAAKQQGRYVAGLISRQVRGQSAPPPFAYVDQGNLATVGRGEAVVDLGWLKLSGLPAWLFWGLIHVFFLIDFRNRITVSLDWIWSFVTDGRSARLITEGERKQP</sequence>
<evidence type="ECO:0000256" key="3">
    <source>
        <dbReference type="ARBA" id="ARBA00022630"/>
    </source>
</evidence>
<feature type="domain" description="FAD/NAD(P)-binding" evidence="9">
    <location>
        <begin position="13"/>
        <end position="331"/>
    </location>
</feature>
<evidence type="ECO:0000256" key="6">
    <source>
        <dbReference type="ARBA" id="ARBA00023002"/>
    </source>
</evidence>
<dbReference type="EMBL" id="AKGD01000001">
    <property type="protein sequence ID" value="EIT71414.1"/>
    <property type="molecule type" value="Genomic_DNA"/>
</dbReference>
<dbReference type="InterPro" id="IPR054585">
    <property type="entry name" value="NDH2-like_C"/>
</dbReference>
<evidence type="ECO:0000256" key="7">
    <source>
        <dbReference type="ARBA" id="ARBA00023027"/>
    </source>
</evidence>
<dbReference type="Pfam" id="PF07992">
    <property type="entry name" value="Pyr_redox_2"/>
    <property type="match status" value="1"/>
</dbReference>
<evidence type="ECO:0000313" key="12">
    <source>
        <dbReference type="Proteomes" id="UP000003704"/>
    </source>
</evidence>
<evidence type="ECO:0000259" key="9">
    <source>
        <dbReference type="Pfam" id="PF07992"/>
    </source>
</evidence>
<keyword evidence="6" id="KW-0560">Oxidoreductase</keyword>
<dbReference type="InterPro" id="IPR036188">
    <property type="entry name" value="FAD/NAD-bd_sf"/>
</dbReference>
<keyword evidence="5" id="KW-0809">Transit peptide</keyword>
<dbReference type="PRINTS" id="PR00368">
    <property type="entry name" value="FADPNR"/>
</dbReference>
<dbReference type="STRING" id="1172194.WQQ_15510"/>
<dbReference type="OrthoDB" id="9781621at2"/>
<dbReference type="SUPFAM" id="SSF51905">
    <property type="entry name" value="FAD/NAD(P)-binding domain"/>
    <property type="match status" value="1"/>
</dbReference>
<comment type="catalytic activity">
    <reaction evidence="8">
        <text>a quinone + NADH + H(+) = a quinol + NAD(+)</text>
        <dbReference type="Rhea" id="RHEA:46160"/>
        <dbReference type="ChEBI" id="CHEBI:15378"/>
        <dbReference type="ChEBI" id="CHEBI:24646"/>
        <dbReference type="ChEBI" id="CHEBI:57540"/>
        <dbReference type="ChEBI" id="CHEBI:57945"/>
        <dbReference type="ChEBI" id="CHEBI:132124"/>
        <dbReference type="EC" id="1.6.5.9"/>
    </reaction>
</comment>
<dbReference type="PANTHER" id="PTHR43706:SF47">
    <property type="entry name" value="EXTERNAL NADH-UBIQUINONE OXIDOREDUCTASE 1, MITOCHONDRIAL-RELATED"/>
    <property type="match status" value="1"/>
</dbReference>
<dbReference type="PATRIC" id="fig|1172194.4.peg.1494"/>
<dbReference type="GO" id="GO:0050136">
    <property type="term" value="F:NADH dehydrogenase (quinone) (non-electrogenic) activity"/>
    <property type="evidence" value="ECO:0007669"/>
    <property type="project" value="UniProtKB-EC"/>
</dbReference>
<dbReference type="AlphaFoldDB" id="I7ZHN6"/>
<dbReference type="RefSeq" id="WP_007184500.1">
    <property type="nucleotide sequence ID" value="NZ_AKGD01000001.1"/>
</dbReference>
<proteinExistence type="inferred from homology"/>
<evidence type="ECO:0000256" key="2">
    <source>
        <dbReference type="ARBA" id="ARBA00012637"/>
    </source>
</evidence>
<organism evidence="11 12">
    <name type="scientific">Hydrocarboniphaga effusa AP103</name>
    <dbReference type="NCBI Taxonomy" id="1172194"/>
    <lineage>
        <taxon>Bacteria</taxon>
        <taxon>Pseudomonadati</taxon>
        <taxon>Pseudomonadota</taxon>
        <taxon>Gammaproteobacteria</taxon>
        <taxon>Nevskiales</taxon>
        <taxon>Nevskiaceae</taxon>
        <taxon>Hydrocarboniphaga</taxon>
    </lineage>
</organism>
<evidence type="ECO:0000256" key="5">
    <source>
        <dbReference type="ARBA" id="ARBA00022946"/>
    </source>
</evidence>
<dbReference type="PRINTS" id="PR00411">
    <property type="entry name" value="PNDRDTASEI"/>
</dbReference>
<evidence type="ECO:0000256" key="4">
    <source>
        <dbReference type="ARBA" id="ARBA00022827"/>
    </source>
</evidence>
<evidence type="ECO:0000256" key="1">
    <source>
        <dbReference type="ARBA" id="ARBA00005272"/>
    </source>
</evidence>
<keyword evidence="3" id="KW-0285">Flavoprotein</keyword>
<name>I7ZHN6_9GAMM</name>
<evidence type="ECO:0000256" key="8">
    <source>
        <dbReference type="ARBA" id="ARBA00047599"/>
    </source>
</evidence>
<keyword evidence="12" id="KW-1185">Reference proteome</keyword>
<dbReference type="Proteomes" id="UP000003704">
    <property type="component" value="Unassembled WGS sequence"/>
</dbReference>
<dbReference type="PANTHER" id="PTHR43706">
    <property type="entry name" value="NADH DEHYDROGENASE"/>
    <property type="match status" value="1"/>
</dbReference>
<reference evidence="11 12" key="1">
    <citation type="journal article" date="2012" name="J. Bacteriol.">
        <title>Genome Sequence of n-Alkane-Degrading Hydrocarboniphaga effusa Strain AP103T (ATCC BAA-332T).</title>
        <authorList>
            <person name="Chang H.K."/>
            <person name="Zylstra G.J."/>
            <person name="Chae J.C."/>
        </authorList>
    </citation>
    <scope>NUCLEOTIDE SEQUENCE [LARGE SCALE GENOMIC DNA]</scope>
    <source>
        <strain evidence="11 12">AP103</strain>
    </source>
</reference>
<comment type="caution">
    <text evidence="11">The sequence shown here is derived from an EMBL/GenBank/DDBJ whole genome shotgun (WGS) entry which is preliminary data.</text>
</comment>
<comment type="similarity">
    <text evidence="1">Belongs to the NADH dehydrogenase family.</text>
</comment>
<dbReference type="InterPro" id="IPR023753">
    <property type="entry name" value="FAD/NAD-binding_dom"/>
</dbReference>
<keyword evidence="4" id="KW-0274">FAD</keyword>